<feature type="compositionally biased region" description="Polar residues" evidence="1">
    <location>
        <begin position="318"/>
        <end position="328"/>
    </location>
</feature>
<gene>
    <name evidence="2" type="ORF">EPI10_019062</name>
</gene>
<protein>
    <submittedName>
        <fullName evidence="2">Pentatricopeptide repeat-containing protein chloroplastic isoform X1</fullName>
    </submittedName>
</protein>
<sequence>MLRFALQKISGHSTQRIFLPATSTLMRGCSFATYEVIPKGQVREAHCDHVVKDQCNNQVANLYPKPNVGGQQKLQIGQNVSRKDKIKFLVTTLLDLKDSKEAVYSALDAWVAWEQNFPIGPLKNVILALEKEHQWHRVVQACSVLLVQPHVRFTTPVRCLTIIFQVKKEDTIQVIKWMLSKGQGNTMGTYGQLLRALDMDNRADEAHQFWVKKVSADLHSVPWQLCGLMISIYYRNNMLENLVKLFKGLEAFGRKPTDKSIVQRVADAYEMLGLLEEKERVLEKYKDVCTKIEKGHKKSKQTSLKKKKDSGQGRPRQRQTSTSNNLVSTMDGPELVR</sequence>
<dbReference type="AlphaFoldDB" id="A0A5B6UE92"/>
<dbReference type="OrthoDB" id="1878928at2759"/>
<dbReference type="PANTHER" id="PTHR47603:SF1">
    <property type="entry name" value="PPR CONTAINING-LIKE PROTEIN"/>
    <property type="match status" value="1"/>
</dbReference>
<keyword evidence="3" id="KW-1185">Reference proteome</keyword>
<dbReference type="PANTHER" id="PTHR47603">
    <property type="entry name" value="PPR CONTAINING-LIKE PROTEIN"/>
    <property type="match status" value="1"/>
</dbReference>
<dbReference type="InterPro" id="IPR011990">
    <property type="entry name" value="TPR-like_helical_dom_sf"/>
</dbReference>
<organism evidence="2 3">
    <name type="scientific">Gossypium australe</name>
    <dbReference type="NCBI Taxonomy" id="47621"/>
    <lineage>
        <taxon>Eukaryota</taxon>
        <taxon>Viridiplantae</taxon>
        <taxon>Streptophyta</taxon>
        <taxon>Embryophyta</taxon>
        <taxon>Tracheophyta</taxon>
        <taxon>Spermatophyta</taxon>
        <taxon>Magnoliopsida</taxon>
        <taxon>eudicotyledons</taxon>
        <taxon>Gunneridae</taxon>
        <taxon>Pentapetalae</taxon>
        <taxon>rosids</taxon>
        <taxon>malvids</taxon>
        <taxon>Malvales</taxon>
        <taxon>Malvaceae</taxon>
        <taxon>Malvoideae</taxon>
        <taxon>Gossypium</taxon>
    </lineage>
</organism>
<name>A0A5B6UE92_9ROSI</name>
<feature type="region of interest" description="Disordered" evidence="1">
    <location>
        <begin position="294"/>
        <end position="337"/>
    </location>
</feature>
<dbReference type="Proteomes" id="UP000325315">
    <property type="component" value="Unassembled WGS sequence"/>
</dbReference>
<evidence type="ECO:0000313" key="2">
    <source>
        <dbReference type="EMBL" id="KAA3456109.1"/>
    </source>
</evidence>
<evidence type="ECO:0000256" key="1">
    <source>
        <dbReference type="SAM" id="MobiDB-lite"/>
    </source>
</evidence>
<comment type="caution">
    <text evidence="2">The sequence shown here is derived from an EMBL/GenBank/DDBJ whole genome shotgun (WGS) entry which is preliminary data.</text>
</comment>
<reference evidence="3" key="1">
    <citation type="journal article" date="2019" name="Plant Biotechnol. J.">
        <title>Genome sequencing of the Australian wild diploid species Gossypium australe highlights disease resistance and delayed gland morphogenesis.</title>
        <authorList>
            <person name="Cai Y."/>
            <person name="Cai X."/>
            <person name="Wang Q."/>
            <person name="Wang P."/>
            <person name="Zhang Y."/>
            <person name="Cai C."/>
            <person name="Xu Y."/>
            <person name="Wang K."/>
            <person name="Zhou Z."/>
            <person name="Wang C."/>
            <person name="Geng S."/>
            <person name="Li B."/>
            <person name="Dong Q."/>
            <person name="Hou Y."/>
            <person name="Wang H."/>
            <person name="Ai P."/>
            <person name="Liu Z."/>
            <person name="Yi F."/>
            <person name="Sun M."/>
            <person name="An G."/>
            <person name="Cheng J."/>
            <person name="Zhang Y."/>
            <person name="Shi Q."/>
            <person name="Xie Y."/>
            <person name="Shi X."/>
            <person name="Chang Y."/>
            <person name="Huang F."/>
            <person name="Chen Y."/>
            <person name="Hong S."/>
            <person name="Mi L."/>
            <person name="Sun Q."/>
            <person name="Zhang L."/>
            <person name="Zhou B."/>
            <person name="Peng R."/>
            <person name="Zhang X."/>
            <person name="Liu F."/>
        </authorList>
    </citation>
    <scope>NUCLEOTIDE SEQUENCE [LARGE SCALE GENOMIC DNA]</scope>
    <source>
        <strain evidence="3">cv. PA1801</strain>
    </source>
</reference>
<dbReference type="Gene3D" id="1.25.40.10">
    <property type="entry name" value="Tetratricopeptide repeat domain"/>
    <property type="match status" value="1"/>
</dbReference>
<feature type="compositionally biased region" description="Basic residues" evidence="1">
    <location>
        <begin position="294"/>
        <end position="308"/>
    </location>
</feature>
<dbReference type="EMBL" id="SMMG02000012">
    <property type="protein sequence ID" value="KAA3456109.1"/>
    <property type="molecule type" value="Genomic_DNA"/>
</dbReference>
<accession>A0A5B6UE92</accession>
<proteinExistence type="predicted"/>
<evidence type="ECO:0000313" key="3">
    <source>
        <dbReference type="Proteomes" id="UP000325315"/>
    </source>
</evidence>